<feature type="region of interest" description="Disordered" evidence="1">
    <location>
        <begin position="341"/>
        <end position="444"/>
    </location>
</feature>
<keyword evidence="3" id="KW-1185">Reference proteome</keyword>
<dbReference type="AlphaFoldDB" id="A0AAJ5YYY5"/>
<feature type="compositionally biased region" description="Low complexity" evidence="1">
    <location>
        <begin position="380"/>
        <end position="397"/>
    </location>
</feature>
<feature type="region of interest" description="Disordered" evidence="1">
    <location>
        <begin position="1"/>
        <end position="26"/>
    </location>
</feature>
<sequence length="444" mass="50095">MAPSSAHGKRLVHRSSGRRYKKNSSLPQQQFDDLSALSSSLDFEYGVDVGYILRSLAKHQRALNDLYIESGLSNASATKQEQLLRHAGQISIHNSSTLWPLYADQIPMPNFTLADEVAAIAEQQVSVQKLGSLTRETAATSWMAASHTLSRTLSHLSLLPPTTYPAELVQKDADKAANASASESPRKSVDSLLSNSQLAQRKLLTRSLKWRDVLDAIYTSGDARAHRAADRVWERMTDLYGDYPEELQLERRTWSMKSWPDIQEKTRLVKLARQRADQVATRPTPMEIWEAACAEPVASREATQDLSEGWDEWSWGSGWEVKFPEHSDEVLRQVLIWDSEEESEGDVDPQNGLFDDDDHWESSPRYRSEIASETDEMESDTSSRSNIPSLISSASLIDPGVGLIPSDHENENEQPPSSTSKLRFENKRKRRDTPSHPVRRSQRR</sequence>
<gene>
    <name evidence="2" type="ORF">MYAM1_002879</name>
</gene>
<dbReference type="EMBL" id="CP119946">
    <property type="protein sequence ID" value="WFD00133.1"/>
    <property type="molecule type" value="Genomic_DNA"/>
</dbReference>
<proteinExistence type="predicted"/>
<feature type="compositionally biased region" description="Basic and acidic residues" evidence="1">
    <location>
        <begin position="360"/>
        <end position="370"/>
    </location>
</feature>
<feature type="compositionally biased region" description="Basic residues" evidence="1">
    <location>
        <begin position="426"/>
        <end position="444"/>
    </location>
</feature>
<evidence type="ECO:0000256" key="1">
    <source>
        <dbReference type="SAM" id="MobiDB-lite"/>
    </source>
</evidence>
<evidence type="ECO:0000313" key="3">
    <source>
        <dbReference type="Proteomes" id="UP001219567"/>
    </source>
</evidence>
<organism evidence="2 3">
    <name type="scientific">Malassezia yamatoensis</name>
    <dbReference type="NCBI Taxonomy" id="253288"/>
    <lineage>
        <taxon>Eukaryota</taxon>
        <taxon>Fungi</taxon>
        <taxon>Dikarya</taxon>
        <taxon>Basidiomycota</taxon>
        <taxon>Ustilaginomycotina</taxon>
        <taxon>Malasseziomycetes</taxon>
        <taxon>Malasseziales</taxon>
        <taxon>Malasseziaceae</taxon>
        <taxon>Malassezia</taxon>
    </lineage>
</organism>
<name>A0AAJ5YYY5_9BASI</name>
<protein>
    <submittedName>
        <fullName evidence="2">Uncharacterized protein</fullName>
    </submittedName>
</protein>
<accession>A0AAJ5YYY5</accession>
<dbReference type="Proteomes" id="UP001219567">
    <property type="component" value="Chromosome 4"/>
</dbReference>
<evidence type="ECO:0000313" key="2">
    <source>
        <dbReference type="EMBL" id="WFD00133.1"/>
    </source>
</evidence>
<reference evidence="2 3" key="1">
    <citation type="submission" date="2023-03" db="EMBL/GenBank/DDBJ databases">
        <title>Mating type loci evolution in Malassezia.</title>
        <authorList>
            <person name="Coelho M.A."/>
        </authorList>
    </citation>
    <scope>NUCLEOTIDE SEQUENCE [LARGE SCALE GENOMIC DNA]</scope>
    <source>
        <strain evidence="2 3">CBS 9725</strain>
    </source>
</reference>
<feature type="compositionally biased region" description="Basic residues" evidence="1">
    <location>
        <begin position="7"/>
        <end position="22"/>
    </location>
</feature>